<keyword evidence="1" id="KW-0175">Coiled coil</keyword>
<dbReference type="Proteomes" id="UP000792457">
    <property type="component" value="Unassembled WGS sequence"/>
</dbReference>
<evidence type="ECO:0000313" key="2">
    <source>
        <dbReference type="EMBL" id="KAG8234100.1"/>
    </source>
</evidence>
<protein>
    <submittedName>
        <fullName evidence="2">Uncharacterized protein</fullName>
    </submittedName>
</protein>
<sequence length="496" mass="57860">MSRLNENLLKSLINDLREADTVTKEILSWTGEVNSPSWKFPNRLSDTIDSAKLITDYEGSCKDKYLFTLEIIVDRLNFFLRVFLAYLEFLQGDNATPQVSPNANFPPFRSLGDLINDIWRKTKSIYFFFLEEKEKKVEDAARKHYYGKAEREKTDILDAISQTSNHSLDHCENCNISMNILKTVMSSLENMFDKINQAENPAPIETLKQSEVKKFREGTGPDLYKRTQWAAISKLAEAMTADILTIQDEVEKHLSDLAFQKQANKDQEMEVVKLQKENKKLLKNLKVMSYEKIKAENMELNRRLAAFRQDLVTVQEELDMKTCEVCIFKNKYKTELKSRKQAQTETQSVRAHIEGLEEQLITVQRNTDQLIEEWDRERRQIIAELEDIQRKLNIIKDEKDALISIIHLINEELSETENINDALKSELKAMKDDQVMLVRYPDLNDPVECELTGMPDVDVETQINANQIRIQLLEEENMRLGRTLEKYKKMRRETSV</sequence>
<comment type="caution">
    <text evidence="2">The sequence shown here is derived from an EMBL/GenBank/DDBJ whole genome shotgun (WGS) entry which is preliminary data.</text>
</comment>
<organism evidence="2 3">
    <name type="scientific">Ladona fulva</name>
    <name type="common">Scarce chaser dragonfly</name>
    <name type="synonym">Libellula fulva</name>
    <dbReference type="NCBI Taxonomy" id="123851"/>
    <lineage>
        <taxon>Eukaryota</taxon>
        <taxon>Metazoa</taxon>
        <taxon>Ecdysozoa</taxon>
        <taxon>Arthropoda</taxon>
        <taxon>Hexapoda</taxon>
        <taxon>Insecta</taxon>
        <taxon>Pterygota</taxon>
        <taxon>Palaeoptera</taxon>
        <taxon>Odonata</taxon>
        <taxon>Epiprocta</taxon>
        <taxon>Anisoptera</taxon>
        <taxon>Libelluloidea</taxon>
        <taxon>Libellulidae</taxon>
        <taxon>Ladona</taxon>
    </lineage>
</organism>
<dbReference type="PANTHER" id="PTHR43696">
    <property type="entry name" value="COILED-COIL DOMAIN-CONTAINING PROTEIN 157"/>
    <property type="match status" value="1"/>
</dbReference>
<dbReference type="InterPro" id="IPR029681">
    <property type="entry name" value="CCDC157"/>
</dbReference>
<feature type="coiled-coil region" evidence="1">
    <location>
        <begin position="257"/>
        <end position="433"/>
    </location>
</feature>
<dbReference type="PANTHER" id="PTHR43696:SF9">
    <property type="entry name" value="COILED-COIL DOMAIN-CONTAINING PROTEIN 157"/>
    <property type="match status" value="1"/>
</dbReference>
<name>A0A8K0KFU2_LADFU</name>
<dbReference type="EMBL" id="KZ308778">
    <property type="protein sequence ID" value="KAG8234100.1"/>
    <property type="molecule type" value="Genomic_DNA"/>
</dbReference>
<reference evidence="2" key="2">
    <citation type="submission" date="2017-10" db="EMBL/GenBank/DDBJ databases">
        <title>Ladona fulva Genome sequencing and assembly.</title>
        <authorList>
            <person name="Murali S."/>
            <person name="Richards S."/>
            <person name="Bandaranaike D."/>
            <person name="Bellair M."/>
            <person name="Blankenburg K."/>
            <person name="Chao H."/>
            <person name="Dinh H."/>
            <person name="Doddapaneni H."/>
            <person name="Dugan-Rocha S."/>
            <person name="Elkadiri S."/>
            <person name="Gnanaolivu R."/>
            <person name="Hernandez B."/>
            <person name="Skinner E."/>
            <person name="Javaid M."/>
            <person name="Lee S."/>
            <person name="Li M."/>
            <person name="Ming W."/>
            <person name="Munidasa M."/>
            <person name="Muniz J."/>
            <person name="Nguyen L."/>
            <person name="Hughes D."/>
            <person name="Osuji N."/>
            <person name="Pu L.-L."/>
            <person name="Puazo M."/>
            <person name="Qu C."/>
            <person name="Quiroz J."/>
            <person name="Raj R."/>
            <person name="Weissenberger G."/>
            <person name="Xin Y."/>
            <person name="Zou X."/>
            <person name="Han Y."/>
            <person name="Worley K."/>
            <person name="Muzny D."/>
            <person name="Gibbs R."/>
        </authorList>
    </citation>
    <scope>NUCLEOTIDE SEQUENCE</scope>
    <source>
        <strain evidence="2">Sampled in the wild</strain>
    </source>
</reference>
<gene>
    <name evidence="2" type="ORF">J437_LFUL014667</name>
</gene>
<dbReference type="OrthoDB" id="7633859at2759"/>
<reference evidence="2" key="1">
    <citation type="submission" date="2013-04" db="EMBL/GenBank/DDBJ databases">
        <authorList>
            <person name="Qu J."/>
            <person name="Murali S.C."/>
            <person name="Bandaranaike D."/>
            <person name="Bellair M."/>
            <person name="Blankenburg K."/>
            <person name="Chao H."/>
            <person name="Dinh H."/>
            <person name="Doddapaneni H."/>
            <person name="Downs B."/>
            <person name="Dugan-Rocha S."/>
            <person name="Elkadiri S."/>
            <person name="Gnanaolivu R.D."/>
            <person name="Hernandez B."/>
            <person name="Javaid M."/>
            <person name="Jayaseelan J.C."/>
            <person name="Lee S."/>
            <person name="Li M."/>
            <person name="Ming W."/>
            <person name="Munidasa M."/>
            <person name="Muniz J."/>
            <person name="Nguyen L."/>
            <person name="Ongeri F."/>
            <person name="Osuji N."/>
            <person name="Pu L.-L."/>
            <person name="Puazo M."/>
            <person name="Qu C."/>
            <person name="Quiroz J."/>
            <person name="Raj R."/>
            <person name="Weissenberger G."/>
            <person name="Xin Y."/>
            <person name="Zou X."/>
            <person name="Han Y."/>
            <person name="Richards S."/>
            <person name="Worley K."/>
            <person name="Muzny D."/>
            <person name="Gibbs R."/>
        </authorList>
    </citation>
    <scope>NUCLEOTIDE SEQUENCE</scope>
    <source>
        <strain evidence="2">Sampled in the wild</strain>
    </source>
</reference>
<evidence type="ECO:0000313" key="3">
    <source>
        <dbReference type="Proteomes" id="UP000792457"/>
    </source>
</evidence>
<accession>A0A8K0KFU2</accession>
<evidence type="ECO:0000256" key="1">
    <source>
        <dbReference type="SAM" id="Coils"/>
    </source>
</evidence>
<keyword evidence="3" id="KW-1185">Reference proteome</keyword>
<dbReference type="AlphaFoldDB" id="A0A8K0KFU2"/>
<proteinExistence type="predicted"/>